<comment type="caution">
    <text evidence="1">The sequence shown here is derived from an EMBL/GenBank/DDBJ whole genome shotgun (WGS) entry which is preliminary data.</text>
</comment>
<dbReference type="EMBL" id="BMAW01086557">
    <property type="protein sequence ID" value="GFU47841.1"/>
    <property type="molecule type" value="Genomic_DNA"/>
</dbReference>
<accession>A0A8X6UTS0</accession>
<reference evidence="1" key="1">
    <citation type="submission" date="2020-08" db="EMBL/GenBank/DDBJ databases">
        <title>Multicomponent nature underlies the extraordinary mechanical properties of spider dragline silk.</title>
        <authorList>
            <person name="Kono N."/>
            <person name="Nakamura H."/>
            <person name="Mori M."/>
            <person name="Yoshida Y."/>
            <person name="Ohtoshi R."/>
            <person name="Malay A.D."/>
            <person name="Moran D.A.P."/>
            <person name="Tomita M."/>
            <person name="Numata K."/>
            <person name="Arakawa K."/>
        </authorList>
    </citation>
    <scope>NUCLEOTIDE SEQUENCE</scope>
</reference>
<name>A0A8X6UTS0_NEPPI</name>
<dbReference type="AlphaFoldDB" id="A0A8X6UTS0"/>
<evidence type="ECO:0000313" key="1">
    <source>
        <dbReference type="EMBL" id="GFU47841.1"/>
    </source>
</evidence>
<dbReference type="OrthoDB" id="10602816at2759"/>
<keyword evidence="2" id="KW-1185">Reference proteome</keyword>
<gene>
    <name evidence="1" type="ORF">NPIL_680331</name>
</gene>
<evidence type="ECO:0000313" key="2">
    <source>
        <dbReference type="Proteomes" id="UP000887013"/>
    </source>
</evidence>
<organism evidence="1 2">
    <name type="scientific">Nephila pilipes</name>
    <name type="common">Giant wood spider</name>
    <name type="synonym">Nephila maculata</name>
    <dbReference type="NCBI Taxonomy" id="299642"/>
    <lineage>
        <taxon>Eukaryota</taxon>
        <taxon>Metazoa</taxon>
        <taxon>Ecdysozoa</taxon>
        <taxon>Arthropoda</taxon>
        <taxon>Chelicerata</taxon>
        <taxon>Arachnida</taxon>
        <taxon>Araneae</taxon>
        <taxon>Araneomorphae</taxon>
        <taxon>Entelegynae</taxon>
        <taxon>Araneoidea</taxon>
        <taxon>Nephilidae</taxon>
        <taxon>Nephila</taxon>
    </lineage>
</organism>
<proteinExistence type="predicted"/>
<sequence length="149" mass="16837">MAQNSSHCLSFRTLHKFRFLHRVQEIRQSIIGFVVSYSWIRLHFPSFGSNRIPEELVVSSSAPVSSLRTSVGHNTPSLSQLELEESLCLGQALADSFIQERGYIQLVGLQERTKACSTPEHLHVMATEGKHVRTSPDHLQVIKEVRCIN</sequence>
<dbReference type="Proteomes" id="UP000887013">
    <property type="component" value="Unassembled WGS sequence"/>
</dbReference>
<protein>
    <submittedName>
        <fullName evidence="1">Uncharacterized protein</fullName>
    </submittedName>
</protein>